<organism evidence="5 6">
    <name type="scientific">Salmo trutta</name>
    <name type="common">Brown trout</name>
    <dbReference type="NCBI Taxonomy" id="8032"/>
    <lineage>
        <taxon>Eukaryota</taxon>
        <taxon>Metazoa</taxon>
        <taxon>Chordata</taxon>
        <taxon>Craniata</taxon>
        <taxon>Vertebrata</taxon>
        <taxon>Euteleostomi</taxon>
        <taxon>Actinopterygii</taxon>
        <taxon>Neopterygii</taxon>
        <taxon>Teleostei</taxon>
        <taxon>Protacanthopterygii</taxon>
        <taxon>Salmoniformes</taxon>
        <taxon>Salmonidae</taxon>
        <taxon>Salmoninae</taxon>
        <taxon>Salmo</taxon>
    </lineage>
</organism>
<feature type="compositionally biased region" description="Basic and acidic residues" evidence="3">
    <location>
        <begin position="123"/>
        <end position="146"/>
    </location>
</feature>
<evidence type="ECO:0000313" key="5">
    <source>
        <dbReference type="Ensembl" id="ENSSTUP00000001238.1"/>
    </source>
</evidence>
<sequence length="484" mass="55923">MSTKATTPNKPRMLRVSDLRWELQSLLLGAEMAHKADIQTYSCGHLSPYALSQTQPHRRRKEEPIWEMSEDREKDEEEGLSPSPFTQRLQRQTKMAANIEKMTEAMFDFTVAKGLKPTVLKPGQHESLTDTQRGMKGEEGEERERRKTNLKMVLDTSELFLVKPSIASRTKPPGGVEGNQNRYWFTQSHLGGLTKKDQMRMMSHFDRQVLRKQDLRDRNWISGNKAAEVYEWKLEKELRRLSDQSCPSRDRLGVFSDIFNNVCEGSPVFRDILREIKTDYDLYLSSILDSQTSLEDLSELAPLGGLALVGAEDLEEAGKEVSRLGEEAQRALEENDRVRNQFQNTRDRVMEIPEDKGLRKEATLQGLMRPGEEAVSFIDRVQPKRRQVWIMWEEVQLLQKELKEKMVSIITTGATERCIRDSKGEIMRLLASNERFRNTNKDLESNLNMILNRVKASKDVKAEVWDKIWTALRHEDARTQALVN</sequence>
<dbReference type="Proteomes" id="UP000472277">
    <property type="component" value="Chromosome 2"/>
</dbReference>
<dbReference type="Ensembl" id="ENSSTUT00000001352.1">
    <property type="protein sequence ID" value="ENSSTUP00000001238.1"/>
    <property type="gene ID" value="ENSSTUG00000000673.1"/>
</dbReference>
<name>A0A673VX58_SALTR</name>
<dbReference type="AlphaFoldDB" id="A0A673VX58"/>
<feature type="coiled-coil region" evidence="2">
    <location>
        <begin position="314"/>
        <end position="348"/>
    </location>
</feature>
<gene>
    <name evidence="5" type="primary">c2h6orf118</name>
</gene>
<feature type="region of interest" description="Disordered" evidence="3">
    <location>
        <begin position="52"/>
        <end position="88"/>
    </location>
</feature>
<evidence type="ECO:0000313" key="6">
    <source>
        <dbReference type="Proteomes" id="UP000472277"/>
    </source>
</evidence>
<reference evidence="5" key="1">
    <citation type="submission" date="2025-08" db="UniProtKB">
        <authorList>
            <consortium name="Ensembl"/>
        </authorList>
    </citation>
    <scope>IDENTIFICATION</scope>
</reference>
<evidence type="ECO:0000259" key="4">
    <source>
        <dbReference type="Pfam" id="PF15739"/>
    </source>
</evidence>
<dbReference type="InParanoid" id="A0A673VX58"/>
<feature type="region of interest" description="Disordered" evidence="3">
    <location>
        <begin position="120"/>
        <end position="146"/>
    </location>
</feature>
<proteinExistence type="predicted"/>
<dbReference type="PANTHER" id="PTHR34916">
    <property type="entry name" value="GI:13385330"/>
    <property type="match status" value="1"/>
</dbReference>
<dbReference type="OrthoDB" id="10024479at2759"/>
<feature type="domain" description="Translin-associated factor X-interacting protein 1 N-terminal" evidence="4">
    <location>
        <begin position="232"/>
        <end position="339"/>
    </location>
</feature>
<accession>A0A673VX58</accession>
<dbReference type="RefSeq" id="XP_029558721.1">
    <property type="nucleotide sequence ID" value="XM_029702861.1"/>
</dbReference>
<feature type="coiled-coil region" evidence="2">
    <location>
        <begin position="426"/>
        <end position="453"/>
    </location>
</feature>
<dbReference type="InterPro" id="IPR032755">
    <property type="entry name" value="TSNAXIP1_N"/>
</dbReference>
<evidence type="ECO:0000256" key="2">
    <source>
        <dbReference type="SAM" id="Coils"/>
    </source>
</evidence>
<feature type="compositionally biased region" description="Basic and acidic residues" evidence="3">
    <location>
        <begin position="61"/>
        <end position="72"/>
    </location>
</feature>
<reference evidence="5" key="2">
    <citation type="submission" date="2025-09" db="UniProtKB">
        <authorList>
            <consortium name="Ensembl"/>
        </authorList>
    </citation>
    <scope>IDENTIFICATION</scope>
</reference>
<dbReference type="GeneTree" id="ENSGT00390000009877"/>
<dbReference type="OMA" id="QEGLWKF"/>
<dbReference type="GeneID" id="115155863"/>
<dbReference type="PANTHER" id="PTHR34916:SF1">
    <property type="entry name" value="GI:13385330"/>
    <property type="match status" value="1"/>
</dbReference>
<keyword evidence="1 2" id="KW-0175">Coiled coil</keyword>
<dbReference type="KEGG" id="stru:115155863"/>
<dbReference type="RefSeq" id="XP_029558731.1">
    <property type="nucleotide sequence ID" value="XM_029702871.1"/>
</dbReference>
<dbReference type="Pfam" id="PF15739">
    <property type="entry name" value="TSNAXIP1_N"/>
    <property type="match status" value="1"/>
</dbReference>
<keyword evidence="6" id="KW-1185">Reference proteome</keyword>
<protein>
    <recommendedName>
        <fullName evidence="4">Translin-associated factor X-interacting protein 1 N-terminal domain-containing protein</fullName>
    </recommendedName>
</protein>
<evidence type="ECO:0000256" key="1">
    <source>
        <dbReference type="ARBA" id="ARBA00023054"/>
    </source>
</evidence>
<evidence type="ECO:0000256" key="3">
    <source>
        <dbReference type="SAM" id="MobiDB-lite"/>
    </source>
</evidence>